<dbReference type="EMBL" id="NXGX01000003">
    <property type="protein sequence ID" value="PKR58959.1"/>
    <property type="molecule type" value="Genomic_DNA"/>
</dbReference>
<feature type="transmembrane region" description="Helical" evidence="1">
    <location>
        <begin position="354"/>
        <end position="371"/>
    </location>
</feature>
<organism evidence="2 3">
    <name type="scientific">Thalassospira lohafexi</name>
    <dbReference type="NCBI Taxonomy" id="744227"/>
    <lineage>
        <taxon>Bacteria</taxon>
        <taxon>Pseudomonadati</taxon>
        <taxon>Pseudomonadota</taxon>
        <taxon>Alphaproteobacteria</taxon>
        <taxon>Rhodospirillales</taxon>
        <taxon>Thalassospiraceae</taxon>
        <taxon>Thalassospira</taxon>
    </lineage>
</organism>
<evidence type="ECO:0000256" key="1">
    <source>
        <dbReference type="SAM" id="Phobius"/>
    </source>
</evidence>
<evidence type="ECO:0000313" key="3">
    <source>
        <dbReference type="Proteomes" id="UP000233332"/>
    </source>
</evidence>
<feature type="transmembrane region" description="Helical" evidence="1">
    <location>
        <begin position="58"/>
        <end position="77"/>
    </location>
</feature>
<dbReference type="Gene3D" id="1.20.1740.10">
    <property type="entry name" value="Amino acid/polyamine transporter I"/>
    <property type="match status" value="1"/>
</dbReference>
<proteinExistence type="predicted"/>
<dbReference type="AlphaFoldDB" id="A0A2N3L826"/>
<keyword evidence="3" id="KW-1185">Reference proteome</keyword>
<keyword evidence="1" id="KW-0472">Membrane</keyword>
<accession>A0A2N3L826</accession>
<feature type="transmembrane region" description="Helical" evidence="1">
    <location>
        <begin position="327"/>
        <end position="348"/>
    </location>
</feature>
<feature type="transmembrane region" description="Helical" evidence="1">
    <location>
        <begin position="6"/>
        <end position="24"/>
    </location>
</feature>
<feature type="transmembrane region" description="Helical" evidence="1">
    <location>
        <begin position="276"/>
        <end position="297"/>
    </location>
</feature>
<keyword evidence="1" id="KW-0812">Transmembrane</keyword>
<feature type="transmembrane region" description="Helical" evidence="1">
    <location>
        <begin position="141"/>
        <end position="159"/>
    </location>
</feature>
<feature type="transmembrane region" description="Helical" evidence="1">
    <location>
        <begin position="244"/>
        <end position="264"/>
    </location>
</feature>
<name>A0A2N3L826_9PROT</name>
<keyword evidence="1" id="KW-1133">Transmembrane helix</keyword>
<feature type="transmembrane region" description="Helical" evidence="1">
    <location>
        <begin position="31"/>
        <end position="52"/>
    </location>
</feature>
<evidence type="ECO:0008006" key="4">
    <source>
        <dbReference type="Google" id="ProtNLM"/>
    </source>
</evidence>
<comment type="caution">
    <text evidence="2">The sequence shown here is derived from an EMBL/GenBank/DDBJ whole genome shotgun (WGS) entry which is preliminary data.</text>
</comment>
<evidence type="ECO:0000313" key="2">
    <source>
        <dbReference type="EMBL" id="PKR58959.1"/>
    </source>
</evidence>
<feature type="transmembrane region" description="Helical" evidence="1">
    <location>
        <begin position="380"/>
        <end position="400"/>
    </location>
</feature>
<feature type="transmembrane region" description="Helical" evidence="1">
    <location>
        <begin position="166"/>
        <end position="186"/>
    </location>
</feature>
<gene>
    <name evidence="2" type="ORF">COO92_08960</name>
</gene>
<feature type="transmembrane region" description="Helical" evidence="1">
    <location>
        <begin position="106"/>
        <end position="129"/>
    </location>
</feature>
<protein>
    <recommendedName>
        <fullName evidence="4">Amino acid permease</fullName>
    </recommendedName>
</protein>
<dbReference type="Proteomes" id="UP000233332">
    <property type="component" value="Unassembled WGS sequence"/>
</dbReference>
<reference evidence="2 3" key="1">
    <citation type="submission" date="2017-09" db="EMBL/GenBank/DDBJ databases">
        <title>Biodiversity and function of Thalassospira species in the particle-attached aromatic-hydrocarbon-degrading consortia from the surface seawater of the China South Sea.</title>
        <authorList>
            <person name="Dong C."/>
            <person name="Lai Q."/>
            <person name="Shao Z."/>
        </authorList>
    </citation>
    <scope>NUCLEOTIDE SEQUENCE [LARGE SCALE GENOMIC DNA]</scope>
    <source>
        <strain evidence="2 3">139Z-12</strain>
    </source>
</reference>
<sequence length="401" mass="43076">MTFDLIIALTTLAVGVVLVLPRIAHFTLWRAVVTPLASIIGSGFLLLGPVLSHAFGGFAPWVMGGLCVVAYMFGGVIRSNIATGEDAIITGQHGTLAKRIETISSWALAFAYIISVSYYLNLLGAFALSMTPFDSRFDAKLLTTGVFILIVLIGCTNGFKSLERMEYFSVAIKLAIIAGLVIGLIVNFGDQAIHETLIFNPEAVTGWPAITMALGLLITVQGFETSRYLGAVYDAQTRIRSMRMAQWLSTVIYVVYIVLIAYVFRPEQMSMTETGIINMMQIVAPILPFLLVAAALASQLSAAIADTSGSGGLFTELSRNRISEPQAYFILAIIGIALTWAADIFAIVNYASRGFAIYYGLQSGLAAVIAIKQKSGLPKVIWYLALATLGAAIAVFGQTIE</sequence>
<dbReference type="RefSeq" id="WP_101301479.1">
    <property type="nucleotide sequence ID" value="NZ_NXGX01000003.1"/>
</dbReference>
<feature type="transmembrane region" description="Helical" evidence="1">
    <location>
        <begin position="206"/>
        <end position="223"/>
    </location>
</feature>